<dbReference type="Proteomes" id="UP000233080">
    <property type="component" value="Unassembled WGS sequence"/>
</dbReference>
<accession>A0A2K5HAV5</accession>
<dbReference type="PROSITE" id="PS51455">
    <property type="entry name" value="PIPK"/>
    <property type="match status" value="1"/>
</dbReference>
<keyword evidence="1" id="KW-0067">ATP-binding</keyword>
<feature type="region of interest" description="Disordered" evidence="2">
    <location>
        <begin position="1"/>
        <end position="35"/>
    </location>
</feature>
<proteinExistence type="predicted"/>
<evidence type="ECO:0000259" key="3">
    <source>
        <dbReference type="PROSITE" id="PS51455"/>
    </source>
</evidence>
<dbReference type="AlphaFoldDB" id="A0A2K5HAV5"/>
<dbReference type="PANTHER" id="PTHR23086:SF26">
    <property type="entry name" value="PHOSPHATIDYLINOSITOL 4-PHOSPHATE 5-KINASE TYPE-1 GAMMA"/>
    <property type="match status" value="1"/>
</dbReference>
<name>A0A2K5HAV5_COLAP</name>
<dbReference type="Gene3D" id="3.30.810.10">
    <property type="entry name" value="2-Layer Sandwich"/>
    <property type="match status" value="1"/>
</dbReference>
<dbReference type="Pfam" id="PF01504">
    <property type="entry name" value="PIP5K"/>
    <property type="match status" value="1"/>
</dbReference>
<dbReference type="SMART" id="SM00330">
    <property type="entry name" value="PIPKc"/>
    <property type="match status" value="1"/>
</dbReference>
<feature type="region of interest" description="Disordered" evidence="2">
    <location>
        <begin position="568"/>
        <end position="596"/>
    </location>
</feature>
<dbReference type="CDD" id="cd17308">
    <property type="entry name" value="PIPKc_PIP5K1C"/>
    <property type="match status" value="1"/>
</dbReference>
<dbReference type="GO" id="GO:0046854">
    <property type="term" value="P:phosphatidylinositol phosphate biosynthetic process"/>
    <property type="evidence" value="ECO:0007669"/>
    <property type="project" value="TreeGrafter"/>
</dbReference>
<reference evidence="4" key="1">
    <citation type="submission" date="2025-08" db="UniProtKB">
        <authorList>
            <consortium name="Ensembl"/>
        </authorList>
    </citation>
    <scope>IDENTIFICATION</scope>
</reference>
<feature type="compositionally biased region" description="Low complexity" evidence="2">
    <location>
        <begin position="494"/>
        <end position="503"/>
    </location>
</feature>
<keyword evidence="1" id="KW-0808">Transferase</keyword>
<evidence type="ECO:0000313" key="5">
    <source>
        <dbReference type="Proteomes" id="UP000233080"/>
    </source>
</evidence>
<dbReference type="GO" id="GO:0051896">
    <property type="term" value="P:regulation of phosphatidylinositol 3-kinase/protein kinase B signal transduction"/>
    <property type="evidence" value="ECO:0007669"/>
    <property type="project" value="UniProtKB-ARBA"/>
</dbReference>
<feature type="domain" description="PIPK" evidence="3">
    <location>
        <begin position="43"/>
        <end position="411"/>
    </location>
</feature>
<keyword evidence="1" id="KW-0418">Kinase</keyword>
<dbReference type="GO" id="GO:0005886">
    <property type="term" value="C:plasma membrane"/>
    <property type="evidence" value="ECO:0007669"/>
    <property type="project" value="TreeGrafter"/>
</dbReference>
<evidence type="ECO:0000256" key="2">
    <source>
        <dbReference type="SAM" id="MobiDB-lite"/>
    </source>
</evidence>
<keyword evidence="5" id="KW-1185">Reference proteome</keyword>
<reference evidence="4" key="2">
    <citation type="submission" date="2025-09" db="UniProtKB">
        <authorList>
            <consortium name="Ensembl"/>
        </authorList>
    </citation>
    <scope>IDENTIFICATION</scope>
</reference>
<feature type="region of interest" description="Disordered" evidence="2">
    <location>
        <begin position="494"/>
        <end position="545"/>
    </location>
</feature>
<dbReference type="Ensembl" id="ENSCANT00000005925.1">
    <property type="protein sequence ID" value="ENSCANP00000001465.1"/>
    <property type="gene ID" value="ENSCANG00000005158.1"/>
</dbReference>
<dbReference type="SUPFAM" id="SSF56104">
    <property type="entry name" value="SAICAR synthase-like"/>
    <property type="match status" value="1"/>
</dbReference>
<evidence type="ECO:0000256" key="1">
    <source>
        <dbReference type="PROSITE-ProRule" id="PRU00781"/>
    </source>
</evidence>
<dbReference type="Gene3D" id="3.30.800.10">
    <property type="entry name" value="Phosphatidylinositol Phosphate Kinase II Beta"/>
    <property type="match status" value="1"/>
</dbReference>
<keyword evidence="1" id="KW-0547">Nucleotide-binding</keyword>
<dbReference type="PANTHER" id="PTHR23086">
    <property type="entry name" value="PHOSPHATIDYLINOSITOL-4-PHOSPHATE 5-KINASE"/>
    <property type="match status" value="1"/>
</dbReference>
<dbReference type="GO" id="GO:0005737">
    <property type="term" value="C:cytoplasm"/>
    <property type="evidence" value="ECO:0007669"/>
    <property type="project" value="UniProtKB-SubCell"/>
</dbReference>
<sequence>MAQKKAAPTEALSMTAQPGPGHGKKLGHRGVDASGETTYKKTTSSTLKGAIQLGIGYTVGHLSSKPERDVLMQDFYVVESIFFPSEGSNLTPAHHFQDFRFKTYAPVAFRYFRELFGIRPDDYLYSLCNEPLIELSNPGASGSLFYVTSDDEFIIKTVMHKEAEFLQKLLPGYYMNLNQNPRTLLPKFYGLYCVQSGGKNIRVVVMNNILPRVVKMHLKFDLKGSTYKRRASKKEKEKSFPTYKDLDFMQDMPEGLLLDADTFSALVKTLQRDCLVLESFKIMDYSLLLGVHNIDQHERERQAQGARGTSDEKRPVGQKALYSTAMESIQGGAARGEPIESDDTMGGIPAVNGRGERLLLHIGIIDILQSYRFIKKLEHTWKALVHDGDTVSVHRPSFYAERFFKFMSNTVFRKNSSLKSSPSKKGRGGALLAVKPLGPTAAFSASQIPSEREEAQYDLRGARSYPTLEDEGRPDLLPCTPPSFEEATTASIATTLSSTSLSIPERSPSETSEQPRYRRRTQSSGQDGRPQEEPPAEQDLQQITVQVEPACSVEIVVPKEEDAGVEASMAGAAAAVEAEPASQASDEEDAPATDIYFPTDERSWVYSPLHYSAQAPPASDGESDT</sequence>
<dbReference type="InterPro" id="IPR027484">
    <property type="entry name" value="PInositol-4-P-5-kinase_N"/>
</dbReference>
<protein>
    <recommendedName>
        <fullName evidence="3">PIPK domain-containing protein</fullName>
    </recommendedName>
</protein>
<dbReference type="InterPro" id="IPR023610">
    <property type="entry name" value="PInositol-4/5-P-5/4-kinase"/>
</dbReference>
<organism evidence="4 5">
    <name type="scientific">Colobus angolensis palliatus</name>
    <name type="common">Peters' Angolan colobus</name>
    <dbReference type="NCBI Taxonomy" id="336983"/>
    <lineage>
        <taxon>Eukaryota</taxon>
        <taxon>Metazoa</taxon>
        <taxon>Chordata</taxon>
        <taxon>Craniata</taxon>
        <taxon>Vertebrata</taxon>
        <taxon>Euteleostomi</taxon>
        <taxon>Mammalia</taxon>
        <taxon>Eutheria</taxon>
        <taxon>Euarchontoglires</taxon>
        <taxon>Primates</taxon>
        <taxon>Haplorrhini</taxon>
        <taxon>Catarrhini</taxon>
        <taxon>Cercopithecidae</taxon>
        <taxon>Colobinae</taxon>
        <taxon>Colobus</taxon>
    </lineage>
</organism>
<dbReference type="InterPro" id="IPR027483">
    <property type="entry name" value="PInositol-4-P-4/5-kinase_C_sf"/>
</dbReference>
<evidence type="ECO:0000313" key="4">
    <source>
        <dbReference type="Ensembl" id="ENSCANP00000001465.1"/>
    </source>
</evidence>
<dbReference type="GO" id="GO:0005524">
    <property type="term" value="F:ATP binding"/>
    <property type="evidence" value="ECO:0007669"/>
    <property type="project" value="UniProtKB-UniRule"/>
</dbReference>
<dbReference type="GO" id="GO:0016308">
    <property type="term" value="F:1-phosphatidylinositol-4-phosphate 5-kinase activity"/>
    <property type="evidence" value="ECO:0007669"/>
    <property type="project" value="TreeGrafter"/>
</dbReference>
<dbReference type="InterPro" id="IPR002498">
    <property type="entry name" value="PInositol-4-P-4/5-kinase_core"/>
</dbReference>
<feature type="compositionally biased region" description="Low complexity" evidence="2">
    <location>
        <begin position="568"/>
        <end position="584"/>
    </location>
</feature>